<keyword evidence="4" id="KW-1133">Transmembrane helix</keyword>
<dbReference type="InterPro" id="IPR050250">
    <property type="entry name" value="Macrolide_Exporter_MacB"/>
</dbReference>
<keyword evidence="5" id="KW-0472">Membrane</keyword>
<gene>
    <name evidence="8" type="ORF">CP520_00280</name>
</gene>
<keyword evidence="2" id="KW-1003">Cell membrane</keyword>
<organism evidence="8 9">
    <name type="scientific">Mesoplasma lactucae ATCC 49193</name>
    <dbReference type="NCBI Taxonomy" id="81460"/>
    <lineage>
        <taxon>Bacteria</taxon>
        <taxon>Bacillati</taxon>
        <taxon>Mycoplasmatota</taxon>
        <taxon>Mollicutes</taxon>
        <taxon>Entomoplasmatales</taxon>
        <taxon>Entomoplasmataceae</taxon>
        <taxon>Mesoplasma</taxon>
    </lineage>
</organism>
<dbReference type="SUPFAM" id="SSF81665">
    <property type="entry name" value="Calcium ATPase, transmembrane domain M"/>
    <property type="match status" value="1"/>
</dbReference>
<feature type="domain" description="ABC3 transporter permease C-terminal" evidence="7">
    <location>
        <begin position="1308"/>
        <end position="1426"/>
    </location>
</feature>
<evidence type="ECO:0000256" key="3">
    <source>
        <dbReference type="ARBA" id="ARBA00022692"/>
    </source>
</evidence>
<evidence type="ECO:0000256" key="5">
    <source>
        <dbReference type="ARBA" id="ARBA00023136"/>
    </source>
</evidence>
<keyword evidence="3" id="KW-0812">Transmembrane</keyword>
<keyword evidence="9" id="KW-1185">Reference proteome</keyword>
<dbReference type="GO" id="GO:0022857">
    <property type="term" value="F:transmembrane transporter activity"/>
    <property type="evidence" value="ECO:0007669"/>
    <property type="project" value="TreeGrafter"/>
</dbReference>
<protein>
    <recommendedName>
        <fullName evidence="7">ABC3 transporter permease C-terminal domain-containing protein</fullName>
    </recommendedName>
</protein>
<evidence type="ECO:0000256" key="6">
    <source>
        <dbReference type="ARBA" id="ARBA00038076"/>
    </source>
</evidence>
<accession>A0A291IQS7</accession>
<comment type="subcellular location">
    <subcellularLocation>
        <location evidence="1">Cell membrane</location>
        <topology evidence="1">Multi-pass membrane protein</topology>
    </subcellularLocation>
</comment>
<dbReference type="InterPro" id="IPR003838">
    <property type="entry name" value="ABC3_permease_C"/>
</dbReference>
<evidence type="ECO:0000256" key="2">
    <source>
        <dbReference type="ARBA" id="ARBA00022475"/>
    </source>
</evidence>
<evidence type="ECO:0000256" key="1">
    <source>
        <dbReference type="ARBA" id="ARBA00004651"/>
    </source>
</evidence>
<comment type="similarity">
    <text evidence="6">Belongs to the ABC-4 integral membrane protein family.</text>
</comment>
<name>A0A291IQS7_9MOLU</name>
<evidence type="ECO:0000256" key="4">
    <source>
        <dbReference type="ARBA" id="ARBA00022989"/>
    </source>
</evidence>
<dbReference type="OrthoDB" id="393409at2"/>
<dbReference type="Proteomes" id="UP000232227">
    <property type="component" value="Chromosome"/>
</dbReference>
<reference evidence="8 9" key="1">
    <citation type="submission" date="2017-09" db="EMBL/GenBank/DDBJ databases">
        <title>SPAdes assembly of the Mesoplasma lactucae genome.</title>
        <authorList>
            <person name="Knight T.F."/>
            <person name="Rubinstein R."/>
            <person name="Citino T."/>
        </authorList>
    </citation>
    <scope>NUCLEOTIDE SEQUENCE [LARGE SCALE GENOMIC DNA]</scope>
    <source>
        <strain evidence="8 9">831-C4</strain>
    </source>
</reference>
<dbReference type="RefSeq" id="WP_096862490.1">
    <property type="nucleotide sequence ID" value="NZ_CP023668.1"/>
</dbReference>
<feature type="domain" description="ABC3 transporter permease C-terminal" evidence="7">
    <location>
        <begin position="383"/>
        <end position="502"/>
    </location>
</feature>
<sequence>MKLKGFNLIVKNSFRNAFRSWSLLIGLTLLIAMLSLVISLISSISNVVINNYNELASISNLRDIVADVNQQFTVKTSTNDSADGDVPRNNVEAQQYYIYRLNEQYKYTNPNLTFDWSRTDGRNFMGVKNHDNDLTIKGVAKTTSFTSEHRVDQLVISEGKGFGNSARYTVIDSTFAKKNKIKIGDIVRFQEDNLGNQFLVKSLENNMDPKIQNQIDSIEDLDDPNDTFNKLFSTYKWFQVVGFGESVDFTMPIISQSTPLPNKRTELIAYVNPSNFGLIQNDKNDLGLWAFDQNRSPLTASGNGDSEAYYSLKFNNLNGYKITDADIKKMNLDLLTMMGKENFISSSGYQPILYKNGDAAYPMSGRTAAIKSTIKIYQIIASIILIVLIIVVVFTIVLVTQKQINQTKSQIGILKALGYRKREIVWNYTSLPFLSALFGGLLGFIIAQFVQIPISIVFTTYFNLDLVKWHFDVVAFVVVVFGMWIFVTAITFLIAYLTMRENTIDLVYAAKSSNMSELGLFVKSLNRSKKIEPTMRASLLGSSLGKMTGVGFVVLLATILMTITFAMPTFLKHNEKASYEGLKYKQLVEYNDPVYNNPYTFLKTYDASIKVPEDESIFNYSKALGKLTSKPLDKDGNYDMDKITQQLLSGKIPNEYYALELKADPDGTVNPLNVMTANLKMLNSYGVILSTQYMKLISDFAEIDPFGWNILNNQWPDYLNFVNNIHDVPVIYPSNKNGEQTKEYFRILQTFYKTYTESIGLVITRDFYDPLVTKDGKTIDKKDMTYDEQINQFNKKVGVDKNYDYFGTYKNERRNGDFTFGSYLTSLQPNNNFTISDSQSQIGANHILGQLNTPTSTVDKYMTIDPDEIMKKGTDVGIAELNSYMADMLGWYSIYFSQRSGTAITQAAYSRPPYFVRQYFKKAYYAMNNADVYNFSFGVTPFNPDEEQLGVKLKVESIDKKPLSFNIYGVEDNNEFVDLRDKNNNDLIKRLYDKNNDDEVNSIVINESLATKLKLKQGDDVDLNMLYQEMNSDDNGNKKAYEVNDWVQDNPRANNLTDNYQSMADMNTLNVQVKDPNTGQYDEMSAGSLNINNKPGELYEKFMAGNVSVDEQMQKTKFKVIGVHKGYGTPMGWIQNDQAKKLMKYEQAQRYLWNTLFVTQFKNAFAYTNNVNFEVKYTKADGKGHIPGEKNTDGLMALSYDEFKKVYLDDENNPQHQQALKIWQIFNNAFPIFNFKFSMNEDIGDIQAGMPSFDKLGDYAPVTLNGGISGNKTYDGIGDSAMRTIMPISISQGILNQLTSVVLAILVLVITLVVIITFIIVLLTTSLIIKDNTRYIATLKVLGYENKEIVNMILGMYAIMIVIAFVIGFVAGWFSLVGIIHSFAMSSSFVIPVIFPWWLIFAVIAGVGGIYIITFAVGYRYVATTNATLVLSNQEI</sequence>
<proteinExistence type="inferred from homology"/>
<dbReference type="InterPro" id="IPR023298">
    <property type="entry name" value="ATPase_P-typ_TM_dom_sf"/>
</dbReference>
<dbReference type="EMBL" id="CP023668">
    <property type="protein sequence ID" value="ATG97202.1"/>
    <property type="molecule type" value="Genomic_DNA"/>
</dbReference>
<evidence type="ECO:0000259" key="7">
    <source>
        <dbReference type="Pfam" id="PF02687"/>
    </source>
</evidence>
<evidence type="ECO:0000313" key="9">
    <source>
        <dbReference type="Proteomes" id="UP000232227"/>
    </source>
</evidence>
<evidence type="ECO:0000313" key="8">
    <source>
        <dbReference type="EMBL" id="ATG97202.1"/>
    </source>
</evidence>
<dbReference type="GO" id="GO:0005886">
    <property type="term" value="C:plasma membrane"/>
    <property type="evidence" value="ECO:0007669"/>
    <property type="project" value="UniProtKB-SubCell"/>
</dbReference>
<dbReference type="PANTHER" id="PTHR30572:SF4">
    <property type="entry name" value="ABC TRANSPORTER PERMEASE YTRF"/>
    <property type="match status" value="1"/>
</dbReference>
<dbReference type="Pfam" id="PF02687">
    <property type="entry name" value="FtsX"/>
    <property type="match status" value="2"/>
</dbReference>
<dbReference type="KEGG" id="mlac:CP520_00280"/>
<dbReference type="PANTHER" id="PTHR30572">
    <property type="entry name" value="MEMBRANE COMPONENT OF TRANSPORTER-RELATED"/>
    <property type="match status" value="1"/>
</dbReference>